<comment type="similarity">
    <text evidence="1">Belongs to the FldB/FldC dehydratase alpha/beta subunit family.</text>
</comment>
<keyword evidence="4" id="KW-0411">Iron-sulfur</keyword>
<evidence type="ECO:0000256" key="1">
    <source>
        <dbReference type="ARBA" id="ARBA00005806"/>
    </source>
</evidence>
<dbReference type="PANTHER" id="PTHR30548:SF4">
    <property type="entry name" value="SUBUNIT OF OXYGEN-SENSITIVE 2-HYDROXYISOCAPROYL-COA DEHYDRATASE"/>
    <property type="match status" value="1"/>
</dbReference>
<evidence type="ECO:0000256" key="2">
    <source>
        <dbReference type="ARBA" id="ARBA00022723"/>
    </source>
</evidence>
<dbReference type="Pfam" id="PF06050">
    <property type="entry name" value="HGD-D"/>
    <property type="match status" value="1"/>
</dbReference>
<dbReference type="GO" id="GO:0051536">
    <property type="term" value="F:iron-sulfur cluster binding"/>
    <property type="evidence" value="ECO:0007669"/>
    <property type="project" value="UniProtKB-KW"/>
</dbReference>
<accession>A0A484HH15</accession>
<dbReference type="GO" id="GO:0046872">
    <property type="term" value="F:metal ion binding"/>
    <property type="evidence" value="ECO:0007669"/>
    <property type="project" value="UniProtKB-KW"/>
</dbReference>
<name>A0A484HH15_9BACT</name>
<keyword evidence="3" id="KW-0408">Iron</keyword>
<keyword evidence="2" id="KW-0479">Metal-binding</keyword>
<dbReference type="InterPro" id="IPR010327">
    <property type="entry name" value="FldB/FldC_alpha/beta"/>
</dbReference>
<gene>
    <name evidence="5" type="ORF">EPICR_200014</name>
</gene>
<dbReference type="EMBL" id="CAACVI010000013">
    <property type="protein sequence ID" value="VEN73965.1"/>
    <property type="molecule type" value="Genomic_DNA"/>
</dbReference>
<sequence>MPTQGADAKAEKEKRKIKSVAKMKEIMTKYYIEAKTAPDSGKKIAWITSGGPVEPLIAMDVIPVYPENHGAMIGASKMGADLCEQSAGMGYSPDLCSYARVDIAAAPPANGGPIGGLPRPDMLVCCNNICGTVLKWYEVQARHFNVPLFVLDTPISHGDFFPEVRDYVRTQIMDYVAFLEEICKKKMDHDRMEEVGRLSVEAQGLWQAVLDATVNRPSPMSAFDAFFHLALIVTLRGTSEAVGYYRTLLDEMNERIRDGIGAVEKEEWRLLWDNLPIWSRTKWLSEKFSSHNACLVADTYTSAWCGTLEYIDENDFLGSMAEAYSRVYLNIGTDQMAEKVIEMIDKYDIDGLVAHSNRSCKPYSFGQYDILNIIKEKRGTPGMVIEADMTDDRSFSESQVETRIEAFMEMLRSSARKDI</sequence>
<reference evidence="5" key="1">
    <citation type="submission" date="2019-01" db="EMBL/GenBank/DDBJ databases">
        <authorList>
            <consortium name="Genoscope - CEA"/>
            <person name="William W."/>
        </authorList>
    </citation>
    <scope>NUCLEOTIDE SEQUENCE</scope>
    <source>
        <strain evidence="5">CR-1</strain>
    </source>
</reference>
<dbReference type="PANTHER" id="PTHR30548">
    <property type="entry name" value="2-HYDROXYGLUTARYL-COA DEHYDRATASE, D-COMPONENT-RELATED"/>
    <property type="match status" value="1"/>
</dbReference>
<evidence type="ECO:0000256" key="4">
    <source>
        <dbReference type="ARBA" id="ARBA00023014"/>
    </source>
</evidence>
<evidence type="ECO:0000313" key="5">
    <source>
        <dbReference type="EMBL" id="VEN73965.1"/>
    </source>
</evidence>
<dbReference type="Gene3D" id="3.40.50.11900">
    <property type="match status" value="1"/>
</dbReference>
<proteinExistence type="inferred from homology"/>
<dbReference type="Gene3D" id="3.40.50.11890">
    <property type="match status" value="1"/>
</dbReference>
<protein>
    <submittedName>
        <fullName evidence="5">2-hydroxyglutaryl-CoA dehydratase</fullName>
    </submittedName>
</protein>
<dbReference type="AlphaFoldDB" id="A0A484HH15"/>
<organism evidence="5">
    <name type="scientific">uncultured Desulfobacteraceae bacterium</name>
    <dbReference type="NCBI Taxonomy" id="218296"/>
    <lineage>
        <taxon>Bacteria</taxon>
        <taxon>Pseudomonadati</taxon>
        <taxon>Thermodesulfobacteriota</taxon>
        <taxon>Desulfobacteria</taxon>
        <taxon>Desulfobacterales</taxon>
        <taxon>Desulfobacteraceae</taxon>
        <taxon>environmental samples</taxon>
    </lineage>
</organism>
<evidence type="ECO:0000256" key="3">
    <source>
        <dbReference type="ARBA" id="ARBA00023004"/>
    </source>
</evidence>